<protein>
    <submittedName>
        <fullName evidence="1">Uncharacterized protein</fullName>
    </submittedName>
</protein>
<organism evidence="1">
    <name type="scientific">Myoviridae sp. ctgsk7</name>
    <dbReference type="NCBI Taxonomy" id="2825151"/>
    <lineage>
        <taxon>Viruses</taxon>
        <taxon>Duplodnaviria</taxon>
        <taxon>Heunggongvirae</taxon>
        <taxon>Uroviricota</taxon>
        <taxon>Caudoviricetes</taxon>
    </lineage>
</organism>
<dbReference type="EMBL" id="BK015533">
    <property type="protein sequence ID" value="DAE11488.1"/>
    <property type="molecule type" value="Genomic_DNA"/>
</dbReference>
<accession>A0A8S5PXK3</accession>
<reference evidence="1" key="1">
    <citation type="journal article" date="2021" name="Proc. Natl. Acad. Sci. U.S.A.">
        <title>A Catalog of Tens of Thousands of Viruses from Human Metagenomes Reveals Hidden Associations with Chronic Diseases.</title>
        <authorList>
            <person name="Tisza M.J."/>
            <person name="Buck C.B."/>
        </authorList>
    </citation>
    <scope>NUCLEOTIDE SEQUENCE</scope>
    <source>
        <strain evidence="1">Ctgsk7</strain>
    </source>
</reference>
<sequence length="156" mass="18247">MKSKKETKIKKKESEIKVIPSSLKASVRKKIPTKGVDPKYLGIPNINFSLTDKDDKREPQFAYERKTKGYDRSELWSLDSTIARFIAPRLRDFAEDHCGYPACFADDKEWSEILDKMATAFELLTSDEFLFLTKEQDAQVEEGLDLFRKWFHSLWD</sequence>
<evidence type="ECO:0000313" key="1">
    <source>
        <dbReference type="EMBL" id="DAE11488.1"/>
    </source>
</evidence>
<name>A0A8S5PXK3_9CAUD</name>
<proteinExistence type="predicted"/>